<name>A0A0D9NQM2_METAN</name>
<sequence length="1198" mass="135639">MSKQGDDSRSPTVASRIGSRLRRLFHRSSPLPSQSATQISSNGQTDDDDVQSTGPTNISKTIAAPDSTSDKSIADSQQDATGSDNVVQSEAKSESSLWQEALEKTDKTTKTRIDKYMSREDVKVQIDELIGIVREREKEFKDKTHKIKIGDREIIWRDYANRVVSWITDIGNFAVKFAPSGSEVVWSALKVLLKAHVDQCQQLTALFGCAEKVLRLVRRGKIYEAIYIEGATETSFKSSEGLREALVNAYQACLSLLALTVDCLQQTNIVRFLHALENPRGEGNEMVGALSKSEALLSREVQACEAEQRQTENAKNRELLQRLNEPLRYIDQRMAALFTQVERSKHYDTLDFISKVNIGNQHQRRKNTRLEGTCDWLLERQKFLHWETSSMSSIFWLNGEVGAGKSLLTSKVVDRYYVDAQRLIDEVDSPLVDEGFAFFYCSKGDAAIQDDLETHLLRSFLRQLATVPHYPTSMEQSLIGLCDEMRKKSEVFSVQKCQEKIVQLINILPRTIFVLDALDECDKGTAKRLVKFFTRLVEESKSLIKIFVSSRDEQHIRRTICSNHTVEITINKDNHDDIERYISTTIEEVGDEWSSDVKLAVEEKLSKGHHGMFRWAFLQIDQLKSLTSAEAILDRLENLPKDLVAAYDEIYNEKQEFDRILLQRAVRWVSYARVPLSTEQLLSAVRLQAKHDDQNGYTLERSRELTKRQLAQICCHLINEYVDEGAWKFAHASVLEYFQTQHKSWMEEKAKIELAKLSLLFLIEWCNTLPLPKDEGLIKRPHPRDYVWGFTGDLYLQPPHRGKLETYVSDYWPWHIQATQAGDKGCRQVSPLLKRFMAAEGEILSSSQEYRRWLRHAQAQIHSQISCRYDLSPITNPALGIIVFNLYATAKTWMGGHLNVQQLNGRGLDALTLAATYGHDSLCTELIKMGSDTNRILQIFDIDYTPSSLHPKLHISALGEAVKGEHVPCVRTLLEHNADPNLHTTSMAICEAAQRNTEILGALLEYNASPNLLCSEKFRFNSALEAAACMDSAYRAELLINAGAIVDADLPRAGTALTSAATWGSLNGVKILVKHGADVNAHLKVKRGSVLASALFGSSDVDLIKFLIEEAKADPQKMISNFPRPMDNTRPSIRDCLLDMRIKKADYLISGQHLTRDDLVNIGYIRNSTTPLKRGLEAILDWDWDYRILPENSEAKPI</sequence>
<dbReference type="EMBL" id="KE384747">
    <property type="protein sequence ID" value="KJK76048.1"/>
    <property type="molecule type" value="Genomic_DNA"/>
</dbReference>
<keyword evidence="6" id="KW-1185">Reference proteome</keyword>
<dbReference type="Gene3D" id="1.25.40.20">
    <property type="entry name" value="Ankyrin repeat-containing domain"/>
    <property type="match status" value="1"/>
</dbReference>
<dbReference type="PROSITE" id="PS50088">
    <property type="entry name" value="ANK_REPEAT"/>
    <property type="match status" value="1"/>
</dbReference>
<feature type="domain" description="Nephrocystin 3-like N-terminal" evidence="4">
    <location>
        <begin position="372"/>
        <end position="551"/>
    </location>
</feature>
<dbReference type="InterPro" id="IPR036770">
    <property type="entry name" value="Ankyrin_rpt-contain_sf"/>
</dbReference>
<feature type="region of interest" description="Disordered" evidence="3">
    <location>
        <begin position="1"/>
        <end position="100"/>
    </location>
</feature>
<dbReference type="PANTHER" id="PTHR10039">
    <property type="entry name" value="AMELOGENIN"/>
    <property type="match status" value="1"/>
</dbReference>
<accession>A0A0D9NQM2</accession>
<dbReference type="AlphaFoldDB" id="A0A0D9NQM2"/>
<dbReference type="Proteomes" id="UP000054544">
    <property type="component" value="Unassembled WGS sequence"/>
</dbReference>
<gene>
    <name evidence="5" type="ORF">H634G_08453</name>
</gene>
<keyword evidence="1" id="KW-0677">Repeat</keyword>
<feature type="repeat" description="ANK" evidence="2">
    <location>
        <begin position="1052"/>
        <end position="1084"/>
    </location>
</feature>
<reference evidence="6" key="1">
    <citation type="journal article" date="2014" name="BMC Genomics">
        <title>The genome sequence of the biocontrol fungus Metarhizium anisopliae and comparative genomics of Metarhizium species.</title>
        <authorList>
            <person name="Pattemore J.A."/>
            <person name="Hane J.K."/>
            <person name="Williams A.H."/>
            <person name="Wilson B.A."/>
            <person name="Stodart B.J."/>
            <person name="Ash G.J."/>
        </authorList>
    </citation>
    <scope>NUCLEOTIDE SEQUENCE [LARGE SCALE GENOMIC DNA]</scope>
    <source>
        <strain evidence="6">BRIP 53293</strain>
    </source>
</reference>
<evidence type="ECO:0000256" key="2">
    <source>
        <dbReference type="PROSITE-ProRule" id="PRU00023"/>
    </source>
</evidence>
<dbReference type="Gene3D" id="3.40.50.300">
    <property type="entry name" value="P-loop containing nucleotide triphosphate hydrolases"/>
    <property type="match status" value="1"/>
</dbReference>
<dbReference type="OrthoDB" id="4953545at2759"/>
<dbReference type="PROSITE" id="PS50297">
    <property type="entry name" value="ANK_REP_REGION"/>
    <property type="match status" value="1"/>
</dbReference>
<dbReference type="InterPro" id="IPR027417">
    <property type="entry name" value="P-loop_NTPase"/>
</dbReference>
<dbReference type="SUPFAM" id="SSF48403">
    <property type="entry name" value="Ankyrin repeat"/>
    <property type="match status" value="1"/>
</dbReference>
<dbReference type="InterPro" id="IPR002110">
    <property type="entry name" value="Ankyrin_rpt"/>
</dbReference>
<dbReference type="Pfam" id="PF24883">
    <property type="entry name" value="NPHP3_N"/>
    <property type="match status" value="1"/>
</dbReference>
<dbReference type="STRING" id="1291518.A0A0D9NQM2"/>
<feature type="compositionally biased region" description="Polar residues" evidence="3">
    <location>
        <begin position="30"/>
        <end position="44"/>
    </location>
</feature>
<keyword evidence="2" id="KW-0040">ANK repeat</keyword>
<evidence type="ECO:0000256" key="3">
    <source>
        <dbReference type="SAM" id="MobiDB-lite"/>
    </source>
</evidence>
<feature type="compositionally biased region" description="Polar residues" evidence="3">
    <location>
        <begin position="74"/>
        <end position="98"/>
    </location>
</feature>
<feature type="compositionally biased region" description="Polar residues" evidence="3">
    <location>
        <begin position="51"/>
        <end position="67"/>
    </location>
</feature>
<dbReference type="SUPFAM" id="SSF52540">
    <property type="entry name" value="P-loop containing nucleoside triphosphate hydrolases"/>
    <property type="match status" value="1"/>
</dbReference>
<dbReference type="SMART" id="SM00248">
    <property type="entry name" value="ANK"/>
    <property type="match status" value="5"/>
</dbReference>
<dbReference type="Pfam" id="PF12796">
    <property type="entry name" value="Ank_2"/>
    <property type="match status" value="1"/>
</dbReference>
<organism evidence="5 6">
    <name type="scientific">Metarhizium anisopliae BRIP 53293</name>
    <dbReference type="NCBI Taxonomy" id="1291518"/>
    <lineage>
        <taxon>Eukaryota</taxon>
        <taxon>Fungi</taxon>
        <taxon>Dikarya</taxon>
        <taxon>Ascomycota</taxon>
        <taxon>Pezizomycotina</taxon>
        <taxon>Sordariomycetes</taxon>
        <taxon>Hypocreomycetidae</taxon>
        <taxon>Hypocreales</taxon>
        <taxon>Clavicipitaceae</taxon>
        <taxon>Metarhizium</taxon>
    </lineage>
</organism>
<evidence type="ECO:0000259" key="4">
    <source>
        <dbReference type="Pfam" id="PF24883"/>
    </source>
</evidence>
<dbReference type="InterPro" id="IPR056884">
    <property type="entry name" value="NPHP3-like_N"/>
</dbReference>
<evidence type="ECO:0000256" key="1">
    <source>
        <dbReference type="ARBA" id="ARBA00022737"/>
    </source>
</evidence>
<evidence type="ECO:0000313" key="5">
    <source>
        <dbReference type="EMBL" id="KJK76048.1"/>
    </source>
</evidence>
<evidence type="ECO:0000313" key="6">
    <source>
        <dbReference type="Proteomes" id="UP000054544"/>
    </source>
</evidence>
<proteinExistence type="predicted"/>
<protein>
    <recommendedName>
        <fullName evidence="4">Nephrocystin 3-like N-terminal domain-containing protein</fullName>
    </recommendedName>
</protein>